<dbReference type="GO" id="GO:0035091">
    <property type="term" value="F:phosphatidylinositol binding"/>
    <property type="evidence" value="ECO:0007669"/>
    <property type="project" value="InterPro"/>
</dbReference>
<dbReference type="CDD" id="cd06093">
    <property type="entry name" value="PX_domain"/>
    <property type="match status" value="1"/>
</dbReference>
<keyword evidence="3" id="KW-1185">Reference proteome</keyword>
<gene>
    <name evidence="2" type="ORF">PSON_ATCC_30995.1.T0070006</name>
</gene>
<feature type="domain" description="PX" evidence="1">
    <location>
        <begin position="49"/>
        <end position="174"/>
    </location>
</feature>
<accession>A0A8S1KIS7</accession>
<dbReference type="InterPro" id="IPR001683">
    <property type="entry name" value="PX_dom"/>
</dbReference>
<dbReference type="OrthoDB" id="430293at2759"/>
<dbReference type="PROSITE" id="PS50195">
    <property type="entry name" value="PX"/>
    <property type="match status" value="1"/>
</dbReference>
<dbReference type="PANTHER" id="PTHR22775:SF3">
    <property type="entry name" value="SORTING NEXIN-13"/>
    <property type="match status" value="1"/>
</dbReference>
<evidence type="ECO:0000313" key="2">
    <source>
        <dbReference type="EMBL" id="CAD8052782.1"/>
    </source>
</evidence>
<dbReference type="Pfam" id="PF00787">
    <property type="entry name" value="PX"/>
    <property type="match status" value="1"/>
</dbReference>
<sequence length="174" mass="20714">MANQTQQQNNNSNQQILNGLDDQLPILSFLKRPKNKNLKQSLNSKQYDQQNCEYQIEVINHKIIDKQFTIYQIKVTYGSLYWIFQTRYSLLEGLHSKLNKEVIKQLAKFPEKRLFGNMDHNFVQKRKNEIHQYLKSLIQYGKNEKPVKDFIKQSQKAAIEINDPCELKHFKLDL</sequence>
<protein>
    <recommendedName>
        <fullName evidence="1">PX domain-containing protein</fullName>
    </recommendedName>
</protein>
<proteinExistence type="predicted"/>
<reference evidence="2" key="1">
    <citation type="submission" date="2021-01" db="EMBL/GenBank/DDBJ databases">
        <authorList>
            <consortium name="Genoscope - CEA"/>
            <person name="William W."/>
        </authorList>
    </citation>
    <scope>NUCLEOTIDE SEQUENCE</scope>
</reference>
<name>A0A8S1KIS7_9CILI</name>
<comment type="caution">
    <text evidence="2">The sequence shown here is derived from an EMBL/GenBank/DDBJ whole genome shotgun (WGS) entry which is preliminary data.</text>
</comment>
<evidence type="ECO:0000313" key="3">
    <source>
        <dbReference type="Proteomes" id="UP000692954"/>
    </source>
</evidence>
<dbReference type="EMBL" id="CAJJDN010000007">
    <property type="protein sequence ID" value="CAD8052782.1"/>
    <property type="molecule type" value="Genomic_DNA"/>
</dbReference>
<organism evidence="2 3">
    <name type="scientific">Paramecium sonneborni</name>
    <dbReference type="NCBI Taxonomy" id="65129"/>
    <lineage>
        <taxon>Eukaryota</taxon>
        <taxon>Sar</taxon>
        <taxon>Alveolata</taxon>
        <taxon>Ciliophora</taxon>
        <taxon>Intramacronucleata</taxon>
        <taxon>Oligohymenophorea</taxon>
        <taxon>Peniculida</taxon>
        <taxon>Parameciidae</taxon>
        <taxon>Paramecium</taxon>
    </lineage>
</organism>
<dbReference type="AlphaFoldDB" id="A0A8S1KIS7"/>
<dbReference type="PANTHER" id="PTHR22775">
    <property type="entry name" value="SORTING NEXIN"/>
    <property type="match status" value="1"/>
</dbReference>
<dbReference type="Proteomes" id="UP000692954">
    <property type="component" value="Unassembled WGS sequence"/>
</dbReference>
<evidence type="ECO:0000259" key="1">
    <source>
        <dbReference type="PROSITE" id="PS50195"/>
    </source>
</evidence>